<dbReference type="InterPro" id="IPR016047">
    <property type="entry name" value="M23ase_b-sheet_dom"/>
</dbReference>
<evidence type="ECO:0000259" key="3">
    <source>
        <dbReference type="Pfam" id="PF01551"/>
    </source>
</evidence>
<evidence type="ECO:0000313" key="4">
    <source>
        <dbReference type="EMBL" id="MBB4804860.1"/>
    </source>
</evidence>
<sequence length="460" mass="51421">MNLKFVFLSVLASSFINAQHGGGEFSPKRTECLSESDRVQINSMLTANKARLTQEKKLSTHKALAHPLFIWPVQKSPGSPYNEVWSISNHVDHNLNYPNQLQDWNCGTRTYDTSSGNHRGIDIFTWPFGWYQMDNNQAQVVAAAPGIIVGKSNGNYDRNCAFNSDNWNAIYVQHSDGSTAWYGHMKNNSLTAKGIGESVSAGEYLGIIGSSGNSTGPHLHFEVYNSSNELVDPYQGACNTWPSSTDTWWQSQKPYLDPKINGIFTHSSSVIFNNGCGVQETTNFKNAFNMGEGLYVYIYLADIPVGTPANMKLTRPDNTIAYNSNFNINTFYAASYWYWSIPSSTFNQNGNWKASVTINGQTVTHNFTFGTLSTLDIIQKEALEISNPVMNQTMDILYKSSKAEDDFVLEIISMDGKLLKKSKVKLKEGVNTFPFTYEKGNYIVTITNGQLKKSFKIINQ</sequence>
<feature type="chain" id="PRO_5032745364" evidence="2">
    <location>
        <begin position="19"/>
        <end position="460"/>
    </location>
</feature>
<evidence type="ECO:0000256" key="1">
    <source>
        <dbReference type="ARBA" id="ARBA00022729"/>
    </source>
</evidence>
<dbReference type="AlphaFoldDB" id="A0A840KB83"/>
<dbReference type="RefSeq" id="WP_184182909.1">
    <property type="nucleotide sequence ID" value="NZ_JACHLE010000001.1"/>
</dbReference>
<feature type="signal peptide" evidence="2">
    <location>
        <begin position="1"/>
        <end position="18"/>
    </location>
</feature>
<dbReference type="Gene3D" id="2.70.70.10">
    <property type="entry name" value="Glucose Permease (Domain IIA)"/>
    <property type="match status" value="1"/>
</dbReference>
<reference evidence="4 5" key="1">
    <citation type="submission" date="2020-08" db="EMBL/GenBank/DDBJ databases">
        <title>Functional genomics of gut bacteria from endangered species of beetles.</title>
        <authorList>
            <person name="Carlos-Shanley C."/>
        </authorList>
    </citation>
    <scope>NUCLEOTIDE SEQUENCE [LARGE SCALE GENOMIC DNA]</scope>
    <source>
        <strain evidence="4 5">S00151</strain>
    </source>
</reference>
<protein>
    <submittedName>
        <fullName evidence="4">Murein DD-endopeptidase MepM/ murein hydrolase activator NlpD</fullName>
    </submittedName>
</protein>
<organism evidence="4 5">
    <name type="scientific">Chryseobacterium defluvii</name>
    <dbReference type="NCBI Taxonomy" id="160396"/>
    <lineage>
        <taxon>Bacteria</taxon>
        <taxon>Pseudomonadati</taxon>
        <taxon>Bacteroidota</taxon>
        <taxon>Flavobacteriia</taxon>
        <taxon>Flavobacteriales</taxon>
        <taxon>Weeksellaceae</taxon>
        <taxon>Chryseobacterium group</taxon>
        <taxon>Chryseobacterium</taxon>
    </lineage>
</organism>
<gene>
    <name evidence="4" type="ORF">HNP38_000132</name>
</gene>
<dbReference type="NCBIfam" id="TIGR04183">
    <property type="entry name" value="Por_Secre_tail"/>
    <property type="match status" value="1"/>
</dbReference>
<dbReference type="Proteomes" id="UP000592180">
    <property type="component" value="Unassembled WGS sequence"/>
</dbReference>
<dbReference type="InterPro" id="IPR050570">
    <property type="entry name" value="Cell_wall_metabolism_enzyme"/>
</dbReference>
<dbReference type="GO" id="GO:0004222">
    <property type="term" value="F:metalloendopeptidase activity"/>
    <property type="evidence" value="ECO:0007669"/>
    <property type="project" value="TreeGrafter"/>
</dbReference>
<dbReference type="PANTHER" id="PTHR21666">
    <property type="entry name" value="PEPTIDASE-RELATED"/>
    <property type="match status" value="1"/>
</dbReference>
<dbReference type="EMBL" id="JACHLE010000001">
    <property type="protein sequence ID" value="MBB4804860.1"/>
    <property type="molecule type" value="Genomic_DNA"/>
</dbReference>
<keyword evidence="1 2" id="KW-0732">Signal</keyword>
<accession>A0A840KB83</accession>
<evidence type="ECO:0000256" key="2">
    <source>
        <dbReference type="SAM" id="SignalP"/>
    </source>
</evidence>
<keyword evidence="4" id="KW-0378">Hydrolase</keyword>
<keyword evidence="5" id="KW-1185">Reference proteome</keyword>
<name>A0A840KB83_9FLAO</name>
<dbReference type="InterPro" id="IPR011055">
    <property type="entry name" value="Dup_hybrid_motif"/>
</dbReference>
<comment type="caution">
    <text evidence="4">The sequence shown here is derived from an EMBL/GenBank/DDBJ whole genome shotgun (WGS) entry which is preliminary data.</text>
</comment>
<dbReference type="PANTHER" id="PTHR21666:SF270">
    <property type="entry name" value="MUREIN HYDROLASE ACTIVATOR ENVC"/>
    <property type="match status" value="1"/>
</dbReference>
<dbReference type="Pfam" id="PF01551">
    <property type="entry name" value="Peptidase_M23"/>
    <property type="match status" value="1"/>
</dbReference>
<dbReference type="CDD" id="cd12797">
    <property type="entry name" value="M23_peptidase"/>
    <property type="match status" value="1"/>
</dbReference>
<feature type="domain" description="M23ase beta-sheet core" evidence="3">
    <location>
        <begin position="135"/>
        <end position="232"/>
    </location>
</feature>
<proteinExistence type="predicted"/>
<dbReference type="SUPFAM" id="SSF51261">
    <property type="entry name" value="Duplicated hybrid motif"/>
    <property type="match status" value="1"/>
</dbReference>
<dbReference type="InterPro" id="IPR026444">
    <property type="entry name" value="Secre_tail"/>
</dbReference>
<evidence type="ECO:0000313" key="5">
    <source>
        <dbReference type="Proteomes" id="UP000592180"/>
    </source>
</evidence>